<dbReference type="Proteomes" id="UP000284562">
    <property type="component" value="Unassembled WGS sequence"/>
</dbReference>
<feature type="transmembrane region" description="Helical" evidence="1">
    <location>
        <begin position="29"/>
        <end position="47"/>
    </location>
</feature>
<sequence>VQKSISLLKDEMRLGQELKFKNKLCNLKLGTFFSALLCVLPGVLKLLPLQGDRFASVKPRALPWARSFCPFRACCF</sequence>
<evidence type="ECO:0000313" key="2">
    <source>
        <dbReference type="EMBL" id="RHK46289.1"/>
    </source>
</evidence>
<reference evidence="2 3" key="1">
    <citation type="submission" date="2018-08" db="EMBL/GenBank/DDBJ databases">
        <title>A genome reference for cultivated species of the human gut microbiota.</title>
        <authorList>
            <person name="Zou Y."/>
            <person name="Xue W."/>
            <person name="Luo G."/>
        </authorList>
    </citation>
    <scope>NUCLEOTIDE SEQUENCE [LARGE SCALE GENOMIC DNA]</scope>
    <source>
        <strain evidence="2 3">AF43-2</strain>
    </source>
</reference>
<protein>
    <submittedName>
        <fullName evidence="2">Uncharacterized protein</fullName>
    </submittedName>
</protein>
<name>A0AA92V4Q8_9BACT</name>
<organism evidence="2 3">
    <name type="scientific">Segatella copri</name>
    <dbReference type="NCBI Taxonomy" id="165179"/>
    <lineage>
        <taxon>Bacteria</taxon>
        <taxon>Pseudomonadati</taxon>
        <taxon>Bacteroidota</taxon>
        <taxon>Bacteroidia</taxon>
        <taxon>Bacteroidales</taxon>
        <taxon>Prevotellaceae</taxon>
        <taxon>Segatella</taxon>
    </lineage>
</organism>
<keyword evidence="1" id="KW-0472">Membrane</keyword>
<evidence type="ECO:0000256" key="1">
    <source>
        <dbReference type="SAM" id="Phobius"/>
    </source>
</evidence>
<comment type="caution">
    <text evidence="2">The sequence shown here is derived from an EMBL/GenBank/DDBJ whole genome shotgun (WGS) entry which is preliminary data.</text>
</comment>
<proteinExistence type="predicted"/>
<dbReference type="AlphaFoldDB" id="A0AA92V4Q8"/>
<accession>A0AA92V4Q8</accession>
<evidence type="ECO:0000313" key="3">
    <source>
        <dbReference type="Proteomes" id="UP000284562"/>
    </source>
</evidence>
<keyword evidence="1" id="KW-1133">Transmembrane helix</keyword>
<gene>
    <name evidence="2" type="ORF">DW064_13460</name>
</gene>
<feature type="non-terminal residue" evidence="2">
    <location>
        <position position="1"/>
    </location>
</feature>
<dbReference type="EMBL" id="QRNN01000076">
    <property type="protein sequence ID" value="RHK46289.1"/>
    <property type="molecule type" value="Genomic_DNA"/>
</dbReference>
<keyword evidence="1" id="KW-0812">Transmembrane</keyword>